<sequence>MNTHGELVRELRSLRKGRGVHAGRIGDRIGPNLRLMCGITGDDGPVTIREKLVCRLSDLAEQLPDDLRVSTVAAFGLTPEVRLPLYQDRIRWAATRIDRDARTVRRRVDDAIDQLAELVATIPSAPAGAWRTVELHVVVTLDSAYPEVLEHHRILVDQDGLHEVELASPLAVGHEVDVLYGGTLLPNRLALALPEPLPAGSTHDFAVRFRLPRREALGSYVVQEPCDLFDLRVRFGRDQRPPHVWTLRDVRQHTGPERGSPQPVDRAGDVHLRFRRLLPGLRYGARWDPAHGSNEGMPTAS</sequence>
<evidence type="ECO:0000313" key="1">
    <source>
        <dbReference type="EMBL" id="AXB45360.1"/>
    </source>
</evidence>
<name>A0A344LBD6_9PSEU</name>
<accession>A0A344LBD6</accession>
<keyword evidence="2" id="KW-1185">Reference proteome</keyword>
<proteinExistence type="predicted"/>
<dbReference type="AlphaFoldDB" id="A0A344LBD6"/>
<organism evidence="1 2">
    <name type="scientific">Amycolatopsis albispora</name>
    <dbReference type="NCBI Taxonomy" id="1804986"/>
    <lineage>
        <taxon>Bacteria</taxon>
        <taxon>Bacillati</taxon>
        <taxon>Actinomycetota</taxon>
        <taxon>Actinomycetes</taxon>
        <taxon>Pseudonocardiales</taxon>
        <taxon>Pseudonocardiaceae</taxon>
        <taxon>Amycolatopsis</taxon>
    </lineage>
</organism>
<protein>
    <submittedName>
        <fullName evidence="1">Uncharacterized protein</fullName>
    </submittedName>
</protein>
<dbReference type="Proteomes" id="UP000250434">
    <property type="component" value="Chromosome"/>
</dbReference>
<dbReference type="KEGG" id="aab:A4R43_25075"/>
<dbReference type="EMBL" id="CP015163">
    <property type="protein sequence ID" value="AXB45360.1"/>
    <property type="molecule type" value="Genomic_DNA"/>
</dbReference>
<dbReference type="RefSeq" id="WP_113694590.1">
    <property type="nucleotide sequence ID" value="NZ_CP015163.1"/>
</dbReference>
<gene>
    <name evidence="1" type="ORF">A4R43_25075</name>
</gene>
<evidence type="ECO:0000313" key="2">
    <source>
        <dbReference type="Proteomes" id="UP000250434"/>
    </source>
</evidence>
<reference evidence="1 2" key="1">
    <citation type="submission" date="2016-04" db="EMBL/GenBank/DDBJ databases">
        <title>Complete genome sequence and analysis of deep-sea sediment isolate, Amycolatopsis sp. WP1.</title>
        <authorList>
            <person name="Wang H."/>
            <person name="Chen S."/>
            <person name="Wu Q."/>
        </authorList>
    </citation>
    <scope>NUCLEOTIDE SEQUENCE [LARGE SCALE GENOMIC DNA]</scope>
    <source>
        <strain evidence="1 2">WP1</strain>
    </source>
</reference>
<dbReference type="OrthoDB" id="3666039at2"/>